<dbReference type="PROSITE" id="PS51698">
    <property type="entry name" value="U_BOX"/>
    <property type="match status" value="1"/>
</dbReference>
<reference evidence="7" key="2">
    <citation type="submission" date="2021-12" db="EMBL/GenBank/DDBJ databases">
        <title>Resequencing data analysis of finger millet.</title>
        <authorList>
            <person name="Hatakeyama M."/>
            <person name="Aluri S."/>
            <person name="Balachadran M.T."/>
            <person name="Sivarajan S.R."/>
            <person name="Poveda L."/>
            <person name="Shimizu-Inatsugi R."/>
            <person name="Schlapbach R."/>
            <person name="Sreeman S.M."/>
            <person name="Shimizu K.K."/>
        </authorList>
    </citation>
    <scope>NUCLEOTIDE SEQUENCE</scope>
</reference>
<dbReference type="GO" id="GO:0061630">
    <property type="term" value="F:ubiquitin protein ligase activity"/>
    <property type="evidence" value="ECO:0007669"/>
    <property type="project" value="UniProtKB-EC"/>
</dbReference>
<accession>A0AAV5DP73</accession>
<dbReference type="InterPro" id="IPR003613">
    <property type="entry name" value="Ubox_domain"/>
</dbReference>
<dbReference type="SUPFAM" id="SSF57850">
    <property type="entry name" value="RING/U-box"/>
    <property type="match status" value="1"/>
</dbReference>
<dbReference type="Pfam" id="PF04564">
    <property type="entry name" value="U-box"/>
    <property type="match status" value="1"/>
</dbReference>
<feature type="domain" description="U-box" evidence="6">
    <location>
        <begin position="127"/>
        <end position="195"/>
    </location>
</feature>
<name>A0AAV5DP73_ELECO</name>
<dbReference type="Gene3D" id="3.10.20.90">
    <property type="entry name" value="Phosphatidylinositol 3-kinase Catalytic Subunit, Chain A, domain 1"/>
    <property type="match status" value="1"/>
</dbReference>
<evidence type="ECO:0000259" key="6">
    <source>
        <dbReference type="PROSITE" id="PS51698"/>
    </source>
</evidence>
<evidence type="ECO:0000256" key="2">
    <source>
        <dbReference type="ARBA" id="ARBA00004906"/>
    </source>
</evidence>
<dbReference type="InterPro" id="IPR024729">
    <property type="entry name" value="USP7_ICP0-binding_dom"/>
</dbReference>
<comment type="caution">
    <text evidence="7">The sequence shown here is derived from an EMBL/GenBank/DDBJ whole genome shotgun (WGS) entry which is preliminary data.</text>
</comment>
<dbReference type="Proteomes" id="UP001054889">
    <property type="component" value="Unassembled WGS sequence"/>
</dbReference>
<sequence>MEELTQEFFTPVQSQRLWLWALRQNRTFRPDRPLSAEEETLPVLHPFHVWNPTSKEDFLVFLKLYDPRQAYVGTLYVKASSRPSDILGKLRALADIHEYEEIELYEIGNGDVICYQKRPTSEDKYPHVHLFFQHVLDQKIMNDPQVASNGFTYKAEAIRRWLDEGNNRSPMMNLALPNQDLVPNRALRSLIQEYH</sequence>
<evidence type="ECO:0000256" key="3">
    <source>
        <dbReference type="ARBA" id="ARBA00012483"/>
    </source>
</evidence>
<evidence type="ECO:0000256" key="5">
    <source>
        <dbReference type="ARBA" id="ARBA00022786"/>
    </source>
</evidence>
<evidence type="ECO:0000256" key="4">
    <source>
        <dbReference type="ARBA" id="ARBA00022679"/>
    </source>
</evidence>
<proteinExistence type="predicted"/>
<keyword evidence="4" id="KW-0808">Transferase</keyword>
<evidence type="ECO:0000313" key="7">
    <source>
        <dbReference type="EMBL" id="GJN12763.1"/>
    </source>
</evidence>
<evidence type="ECO:0000256" key="1">
    <source>
        <dbReference type="ARBA" id="ARBA00000900"/>
    </source>
</evidence>
<organism evidence="7 8">
    <name type="scientific">Eleusine coracana subsp. coracana</name>
    <dbReference type="NCBI Taxonomy" id="191504"/>
    <lineage>
        <taxon>Eukaryota</taxon>
        <taxon>Viridiplantae</taxon>
        <taxon>Streptophyta</taxon>
        <taxon>Embryophyta</taxon>
        <taxon>Tracheophyta</taxon>
        <taxon>Spermatophyta</taxon>
        <taxon>Magnoliopsida</taxon>
        <taxon>Liliopsida</taxon>
        <taxon>Poales</taxon>
        <taxon>Poaceae</taxon>
        <taxon>PACMAD clade</taxon>
        <taxon>Chloridoideae</taxon>
        <taxon>Cynodonteae</taxon>
        <taxon>Eleusininae</taxon>
        <taxon>Eleusine</taxon>
    </lineage>
</organism>
<dbReference type="EMBL" id="BQKI01000024">
    <property type="protein sequence ID" value="GJN12763.1"/>
    <property type="molecule type" value="Genomic_DNA"/>
</dbReference>
<dbReference type="EC" id="2.3.2.27" evidence="3"/>
<keyword evidence="5" id="KW-0833">Ubl conjugation pathway</keyword>
<protein>
    <recommendedName>
        <fullName evidence="3">RING-type E3 ubiquitin transferase</fullName>
        <ecNumber evidence="3">2.3.2.27</ecNumber>
    </recommendedName>
</protein>
<comment type="catalytic activity">
    <reaction evidence="1">
        <text>S-ubiquitinyl-[E2 ubiquitin-conjugating enzyme]-L-cysteine + [acceptor protein]-L-lysine = [E2 ubiquitin-conjugating enzyme]-L-cysteine + N(6)-ubiquitinyl-[acceptor protein]-L-lysine.</text>
        <dbReference type="EC" id="2.3.2.27"/>
    </reaction>
</comment>
<dbReference type="InterPro" id="IPR051348">
    <property type="entry name" value="U-box_ubiquitin_ligases"/>
</dbReference>
<dbReference type="Pfam" id="PF12436">
    <property type="entry name" value="USP7_ICP0_bdg"/>
    <property type="match status" value="1"/>
</dbReference>
<dbReference type="PANTHER" id="PTHR45647:SF50">
    <property type="entry name" value="U-BOX DOMAIN-CONTAINING PROTEIN 57"/>
    <property type="match status" value="1"/>
</dbReference>
<dbReference type="GO" id="GO:0016567">
    <property type="term" value="P:protein ubiquitination"/>
    <property type="evidence" value="ECO:0007669"/>
    <property type="project" value="InterPro"/>
</dbReference>
<gene>
    <name evidence="7" type="primary">ga31071</name>
    <name evidence="7" type="ORF">PR202_ga31071</name>
</gene>
<keyword evidence="8" id="KW-1185">Reference proteome</keyword>
<dbReference type="Gene3D" id="3.30.40.10">
    <property type="entry name" value="Zinc/RING finger domain, C3HC4 (zinc finger)"/>
    <property type="match status" value="1"/>
</dbReference>
<evidence type="ECO:0000313" key="8">
    <source>
        <dbReference type="Proteomes" id="UP001054889"/>
    </source>
</evidence>
<comment type="pathway">
    <text evidence="2">Protein modification; protein ubiquitination.</text>
</comment>
<dbReference type="AlphaFoldDB" id="A0AAV5DP73"/>
<dbReference type="SMART" id="SM00504">
    <property type="entry name" value="Ubox"/>
    <property type="match status" value="1"/>
</dbReference>
<reference evidence="7" key="1">
    <citation type="journal article" date="2018" name="DNA Res.">
        <title>Multiple hybrid de novo genome assembly of finger millet, an orphan allotetraploid crop.</title>
        <authorList>
            <person name="Hatakeyama M."/>
            <person name="Aluri S."/>
            <person name="Balachadran M.T."/>
            <person name="Sivarajan S.R."/>
            <person name="Patrignani A."/>
            <person name="Gruter S."/>
            <person name="Poveda L."/>
            <person name="Shimizu-Inatsugi R."/>
            <person name="Baeten J."/>
            <person name="Francoijs K.J."/>
            <person name="Nataraja K.N."/>
            <person name="Reddy Y.A.N."/>
            <person name="Phadnis S."/>
            <person name="Ravikumar R.L."/>
            <person name="Schlapbach R."/>
            <person name="Sreeman S.M."/>
            <person name="Shimizu K.K."/>
        </authorList>
    </citation>
    <scope>NUCLEOTIDE SEQUENCE</scope>
</reference>
<dbReference type="PANTHER" id="PTHR45647">
    <property type="entry name" value="OS02G0152300 PROTEIN"/>
    <property type="match status" value="1"/>
</dbReference>
<dbReference type="InterPro" id="IPR013083">
    <property type="entry name" value="Znf_RING/FYVE/PHD"/>
</dbReference>